<evidence type="ECO:0000313" key="3">
    <source>
        <dbReference type="EMBL" id="WAZ24074.1"/>
    </source>
</evidence>
<gene>
    <name evidence="3" type="ORF">STRCI_005462</name>
</gene>
<sequence length="164" mass="16381">MNDNQSVRELLGRAVDQVPVPAGRGAEAVFARAARLRRRRHAAATGALAAVVAGGLVLGAGVLPEGGGERVAAAAPTGGGTPAPGFTALLPDGIGDVAEVSLMRLVKLAPEAELPEDVGRTTVTMPSSGTGASGTSPCGATPRRTRGRRGPRPTPARSPGKARP</sequence>
<name>A0ABY7KHQ9_9ACTN</name>
<evidence type="ECO:0000256" key="2">
    <source>
        <dbReference type="SAM" id="Phobius"/>
    </source>
</evidence>
<protein>
    <submittedName>
        <fullName evidence="3">Uncharacterized protein</fullName>
    </submittedName>
</protein>
<feature type="transmembrane region" description="Helical" evidence="2">
    <location>
        <begin position="42"/>
        <end position="63"/>
    </location>
</feature>
<organism evidence="3 4">
    <name type="scientific">Streptomyces cinnabarinus</name>
    <dbReference type="NCBI Taxonomy" id="67287"/>
    <lineage>
        <taxon>Bacteria</taxon>
        <taxon>Bacillati</taxon>
        <taxon>Actinomycetota</taxon>
        <taxon>Actinomycetes</taxon>
        <taxon>Kitasatosporales</taxon>
        <taxon>Streptomycetaceae</taxon>
        <taxon>Streptomyces</taxon>
    </lineage>
</organism>
<keyword evidence="4" id="KW-1185">Reference proteome</keyword>
<dbReference type="Proteomes" id="UP001164439">
    <property type="component" value="Chromosome"/>
</dbReference>
<accession>A0ABY7KHQ9</accession>
<keyword evidence="2" id="KW-0812">Transmembrane</keyword>
<reference evidence="3" key="1">
    <citation type="submission" date="2022-12" db="EMBL/GenBank/DDBJ databases">
        <authorList>
            <person name="Ruckert C."/>
            <person name="Busche T."/>
            <person name="Kalinowski J."/>
            <person name="Wittmann C."/>
        </authorList>
    </citation>
    <scope>NUCLEOTIDE SEQUENCE</scope>
    <source>
        <strain evidence="3">DSM 40467</strain>
    </source>
</reference>
<proteinExistence type="predicted"/>
<feature type="compositionally biased region" description="Low complexity" evidence="1">
    <location>
        <begin position="124"/>
        <end position="142"/>
    </location>
</feature>
<feature type="region of interest" description="Disordered" evidence="1">
    <location>
        <begin position="117"/>
        <end position="164"/>
    </location>
</feature>
<evidence type="ECO:0000256" key="1">
    <source>
        <dbReference type="SAM" id="MobiDB-lite"/>
    </source>
</evidence>
<keyword evidence="2" id="KW-1133">Transmembrane helix</keyword>
<keyword evidence="2" id="KW-0472">Membrane</keyword>
<dbReference type="RefSeq" id="WP_269661609.1">
    <property type="nucleotide sequence ID" value="NZ_CP114413.1"/>
</dbReference>
<dbReference type="EMBL" id="CP114413">
    <property type="protein sequence ID" value="WAZ24074.1"/>
    <property type="molecule type" value="Genomic_DNA"/>
</dbReference>
<evidence type="ECO:0000313" key="4">
    <source>
        <dbReference type="Proteomes" id="UP001164439"/>
    </source>
</evidence>